<dbReference type="GO" id="GO:0005992">
    <property type="term" value="P:trehalose biosynthetic process"/>
    <property type="evidence" value="ECO:0007669"/>
    <property type="project" value="UniProtKB-UniRule"/>
</dbReference>
<dbReference type="EMBL" id="CP036264">
    <property type="protein sequence ID" value="QEG00497.1"/>
    <property type="molecule type" value="Genomic_DNA"/>
</dbReference>
<feature type="active site" description="Proton donor" evidence="15">
    <location>
        <position position="308"/>
    </location>
</feature>
<dbReference type="CDD" id="cd11325">
    <property type="entry name" value="AmyAc_GTHase"/>
    <property type="match status" value="1"/>
</dbReference>
<dbReference type="SUPFAM" id="SSF51445">
    <property type="entry name" value="(Trans)glycosidases"/>
    <property type="match status" value="1"/>
</dbReference>
<keyword evidence="9 14" id="KW-0326">Glycosidase</keyword>
<evidence type="ECO:0000256" key="12">
    <source>
        <dbReference type="ARBA" id="ARBA00034013"/>
    </source>
</evidence>
<dbReference type="UniPathway" id="UPA00299"/>
<evidence type="ECO:0000256" key="15">
    <source>
        <dbReference type="PIRSR" id="PIRSR006337-1"/>
    </source>
</evidence>
<keyword evidence="21" id="KW-1185">Reference proteome</keyword>
<dbReference type="SMART" id="SM00642">
    <property type="entry name" value="Aamy"/>
    <property type="match status" value="1"/>
</dbReference>
<dbReference type="CDD" id="cd02853">
    <property type="entry name" value="E_set_MTHase_like_N"/>
    <property type="match status" value="1"/>
</dbReference>
<dbReference type="Proteomes" id="UP000321353">
    <property type="component" value="Chromosome"/>
</dbReference>
<feature type="binding site" evidence="16">
    <location>
        <begin position="333"/>
        <end position="337"/>
    </location>
    <ligand>
        <name>substrate</name>
    </ligand>
</feature>
<comment type="similarity">
    <text evidence="3 14">Belongs to the glycosyl hydrolase 13 family.</text>
</comment>
<sequence>MTEIHNCPTIEVHQYLGARPMPDGSTNFCVWAPLADRVVVDVVDGPQSIDMEKDDAGYHRAAIAGVGAGSRYFYRVDGGPQRPDPASRYQPRGVHGPSEVVDPQFEWTDGQYRTPGRDGLIIYELHLGAFTAEGTFAAAIDRIGELVELGITAIELMPVAASAGRWNWGYDGVALFAPADAYGTPNDFRRFVDAAHAAGLAVFLDVVYNHLGPEGNYLSEFGPYLSSKHQTVWGEAPNFDCPVHGDAVRRFFTANAVYWLDEFHLDGLRVDAIHCMADDREPHVVAEISDEVAAWARQNQRQVMLIAESNVYDPEMTRPRAGGGIGFDAMWCDDFLHSTFSVLRPGEQLSHRTYHPKTDLDHTLRHGYVYEGTLRRERRRTTPAQRVDSSGLVYSIQNHDFIGNHPLGVRLHQLTSPDAHRAAAALMMLVPAIPMLFMGEEFACEHPFRFFVDFSDPRLRDAVVEGRRREYPQHDWDGGVLPTDPAAFTSAKIGGQGDGDARTLQWYRELIRLRKQTRASGLLVDAKLTVESDLEKNLFVLRYADENERLTLAVRLAPQSESDDAVEIEADGDLVLDSRRVGGGEVSGGLRSNHARVYRQSLR</sequence>
<dbReference type="SUPFAM" id="SSF81296">
    <property type="entry name" value="E set domains"/>
    <property type="match status" value="1"/>
</dbReference>
<evidence type="ECO:0000256" key="17">
    <source>
        <dbReference type="PIRSR" id="PIRSR006337-3"/>
    </source>
</evidence>
<dbReference type="RefSeq" id="WP_147869728.1">
    <property type="nucleotide sequence ID" value="NZ_CP036264.1"/>
</dbReference>
<evidence type="ECO:0000256" key="2">
    <source>
        <dbReference type="ARBA" id="ARBA00005199"/>
    </source>
</evidence>
<evidence type="ECO:0000313" key="21">
    <source>
        <dbReference type="Proteomes" id="UP000321353"/>
    </source>
</evidence>
<evidence type="ECO:0000256" key="5">
    <source>
        <dbReference type="ARBA" id="ARBA00015938"/>
    </source>
</evidence>
<dbReference type="InterPro" id="IPR012768">
    <property type="entry name" value="Trehalose_TreZ"/>
</dbReference>
<feature type="site" description="Transition state stabilizer" evidence="17">
    <location>
        <position position="400"/>
    </location>
</feature>
<comment type="subcellular location">
    <subcellularLocation>
        <location evidence="1 15">Cytoplasm</location>
    </subcellularLocation>
</comment>
<feature type="active site" description="Nucleophile" evidence="15">
    <location>
        <position position="271"/>
    </location>
</feature>
<evidence type="ECO:0000256" key="4">
    <source>
        <dbReference type="ARBA" id="ARBA00012268"/>
    </source>
</evidence>
<feature type="domain" description="Glycosyl hydrolase family 13 catalytic" evidence="19">
    <location>
        <begin position="124"/>
        <end position="467"/>
    </location>
</feature>
<dbReference type="InterPro" id="IPR013783">
    <property type="entry name" value="Ig-like_fold"/>
</dbReference>
<accession>A0A5B9MKH9</accession>
<feature type="binding site" evidence="16">
    <location>
        <begin position="269"/>
        <end position="274"/>
    </location>
    <ligand>
        <name>substrate</name>
    </ligand>
</feature>
<feature type="binding site" evidence="16">
    <location>
        <begin position="399"/>
        <end position="404"/>
    </location>
    <ligand>
        <name>substrate</name>
    </ligand>
</feature>
<keyword evidence="6" id="KW-0963">Cytoplasm</keyword>
<keyword evidence="8" id="KW-0119">Carbohydrate metabolism</keyword>
<proteinExistence type="inferred from homology"/>
<evidence type="ECO:0000259" key="19">
    <source>
        <dbReference type="SMART" id="SM00642"/>
    </source>
</evidence>
<comment type="pathway">
    <text evidence="2 14">Glycan biosynthesis; trehalose biosynthesis.</text>
</comment>
<evidence type="ECO:0000256" key="8">
    <source>
        <dbReference type="ARBA" id="ARBA00023277"/>
    </source>
</evidence>
<dbReference type="GO" id="GO:0033942">
    <property type="term" value="F:4-alpha-D-(1-&gt;4)-alpha-D-glucanotrehalose trehalohydrolase activity"/>
    <property type="evidence" value="ECO:0007669"/>
    <property type="project" value="UniProtKB-EC"/>
</dbReference>
<dbReference type="Gene3D" id="2.60.40.10">
    <property type="entry name" value="Immunoglobulins"/>
    <property type="match status" value="1"/>
</dbReference>
<dbReference type="NCBIfam" id="TIGR02402">
    <property type="entry name" value="trehalose_TreZ"/>
    <property type="match status" value="1"/>
</dbReference>
<dbReference type="Pfam" id="PF00128">
    <property type="entry name" value="Alpha-amylase"/>
    <property type="match status" value="1"/>
</dbReference>
<evidence type="ECO:0000256" key="10">
    <source>
        <dbReference type="ARBA" id="ARBA00032057"/>
    </source>
</evidence>
<evidence type="ECO:0000256" key="14">
    <source>
        <dbReference type="PIRNR" id="PIRNR006337"/>
    </source>
</evidence>
<evidence type="ECO:0000256" key="3">
    <source>
        <dbReference type="ARBA" id="ARBA00008061"/>
    </source>
</evidence>
<dbReference type="GO" id="GO:0005737">
    <property type="term" value="C:cytoplasm"/>
    <property type="evidence" value="ECO:0007669"/>
    <property type="project" value="UniProtKB-SubCell"/>
</dbReference>
<dbReference type="InterPro" id="IPR017853">
    <property type="entry name" value="GH"/>
</dbReference>
<dbReference type="KEGG" id="smam:Mal15_45670"/>
<evidence type="ECO:0000256" key="1">
    <source>
        <dbReference type="ARBA" id="ARBA00004496"/>
    </source>
</evidence>
<dbReference type="PANTHER" id="PTHR43651:SF11">
    <property type="entry name" value="MALTO-OLIGOSYLTREHALOSE TREHALOHYDROLASE"/>
    <property type="match status" value="1"/>
</dbReference>
<evidence type="ECO:0000256" key="11">
    <source>
        <dbReference type="ARBA" id="ARBA00033284"/>
    </source>
</evidence>
<evidence type="ECO:0000313" key="20">
    <source>
        <dbReference type="EMBL" id="QEG00497.1"/>
    </source>
</evidence>
<name>A0A5B9MKH9_9BACT</name>
<gene>
    <name evidence="20" type="primary">treZ</name>
    <name evidence="20" type="ORF">Mal15_45670</name>
</gene>
<dbReference type="PIRSF" id="PIRSF006337">
    <property type="entry name" value="Trehalose_TreZ"/>
    <property type="match status" value="1"/>
</dbReference>
<comment type="catalytic activity">
    <reaction evidence="12 14">
        <text>hydrolysis of (1-&gt;4)-alpha-D-glucosidic linkage in 4-alpha-D-[(1-&gt;4)-alpha-D-glucanosyl]n trehalose to yield trehalose and (1-&gt;4)-alpha-D-glucan.</text>
        <dbReference type="EC" id="3.2.1.141"/>
    </reaction>
</comment>
<dbReference type="EC" id="3.2.1.141" evidence="4 13"/>
<dbReference type="InterPro" id="IPR044901">
    <property type="entry name" value="Trehalose_TreZ_E-set_sf"/>
</dbReference>
<dbReference type="InterPro" id="IPR014756">
    <property type="entry name" value="Ig_E-set"/>
</dbReference>
<evidence type="ECO:0000256" key="18">
    <source>
        <dbReference type="SAM" id="MobiDB-lite"/>
    </source>
</evidence>
<evidence type="ECO:0000256" key="13">
    <source>
        <dbReference type="NCBIfam" id="TIGR02402"/>
    </source>
</evidence>
<feature type="region of interest" description="Disordered" evidence="18">
    <location>
        <begin position="82"/>
        <end position="101"/>
    </location>
</feature>
<dbReference type="Gene3D" id="1.10.10.760">
    <property type="entry name" value="E-set domains of sugar-utilizing enzymes"/>
    <property type="match status" value="1"/>
</dbReference>
<organism evidence="20 21">
    <name type="scientific">Stieleria maiorica</name>
    <dbReference type="NCBI Taxonomy" id="2795974"/>
    <lineage>
        <taxon>Bacteria</taxon>
        <taxon>Pseudomonadati</taxon>
        <taxon>Planctomycetota</taxon>
        <taxon>Planctomycetia</taxon>
        <taxon>Pirellulales</taxon>
        <taxon>Pirellulaceae</taxon>
        <taxon>Stieleria</taxon>
    </lineage>
</organism>
<evidence type="ECO:0000256" key="9">
    <source>
        <dbReference type="ARBA" id="ARBA00023295"/>
    </source>
</evidence>
<protein>
    <recommendedName>
        <fullName evidence="5 13">Malto-oligosyltrehalose trehalohydrolase</fullName>
        <shortName evidence="14">MTHase</shortName>
        <ecNumber evidence="4 13">3.2.1.141</ecNumber>
    </recommendedName>
    <alternativeName>
        <fullName evidence="11 14">4-alpha-D-((1-&gt;4)-alpha-D-glucano)trehalose trehalohydrolase</fullName>
    </alternativeName>
    <alternativeName>
        <fullName evidence="10 14">Maltooligosyl trehalose trehalohydrolase</fullName>
    </alternativeName>
</protein>
<evidence type="ECO:0000256" key="7">
    <source>
        <dbReference type="ARBA" id="ARBA00022801"/>
    </source>
</evidence>
<evidence type="ECO:0000256" key="16">
    <source>
        <dbReference type="PIRSR" id="PIRSR006337-2"/>
    </source>
</evidence>
<dbReference type="AlphaFoldDB" id="A0A5B9MKH9"/>
<dbReference type="InterPro" id="IPR006047">
    <property type="entry name" value="GH13_cat_dom"/>
</dbReference>
<dbReference type="Gene3D" id="3.20.20.80">
    <property type="entry name" value="Glycosidases"/>
    <property type="match status" value="1"/>
</dbReference>
<dbReference type="Pfam" id="PF02922">
    <property type="entry name" value="CBM_48"/>
    <property type="match status" value="1"/>
</dbReference>
<dbReference type="PANTHER" id="PTHR43651">
    <property type="entry name" value="1,4-ALPHA-GLUCAN-BRANCHING ENZYME"/>
    <property type="match status" value="1"/>
</dbReference>
<reference evidence="20 21" key="1">
    <citation type="submission" date="2019-02" db="EMBL/GenBank/DDBJ databases">
        <title>Planctomycetal bacteria perform biofilm scaping via a novel small molecule.</title>
        <authorList>
            <person name="Jeske O."/>
            <person name="Boedeker C."/>
            <person name="Wiegand S."/>
            <person name="Breitling P."/>
            <person name="Kallscheuer N."/>
            <person name="Jogler M."/>
            <person name="Rohde M."/>
            <person name="Petersen J."/>
            <person name="Medema M.H."/>
            <person name="Surup F."/>
            <person name="Jogler C."/>
        </authorList>
    </citation>
    <scope>NUCLEOTIDE SEQUENCE [LARGE SCALE GENOMIC DNA]</scope>
    <source>
        <strain evidence="20 21">Mal15</strain>
    </source>
</reference>
<keyword evidence="7 14" id="KW-0378">Hydrolase</keyword>
<evidence type="ECO:0000256" key="6">
    <source>
        <dbReference type="ARBA" id="ARBA00022490"/>
    </source>
</evidence>
<dbReference type="InterPro" id="IPR004193">
    <property type="entry name" value="Glyco_hydro_13_N"/>
</dbReference>